<dbReference type="NCBIfam" id="TIGR01484">
    <property type="entry name" value="HAD-SF-IIB"/>
    <property type="match status" value="1"/>
</dbReference>
<evidence type="ECO:0000256" key="2">
    <source>
        <dbReference type="ARBA" id="ARBA00004699"/>
    </source>
</evidence>
<dbReference type="SFLD" id="SFLDS00003">
    <property type="entry name" value="Haloacid_Dehalogenase"/>
    <property type="match status" value="1"/>
</dbReference>
<keyword evidence="9 13" id="KW-0413">Isomerase</keyword>
<feature type="active site" description="Nucleophile" evidence="10">
    <location>
        <position position="10"/>
    </location>
</feature>
<dbReference type="SUPFAM" id="SSF56784">
    <property type="entry name" value="HAD-like"/>
    <property type="match status" value="1"/>
</dbReference>
<dbReference type="InterPro" id="IPR006379">
    <property type="entry name" value="HAD-SF_hydro_IIB"/>
</dbReference>
<dbReference type="Gene3D" id="3.40.50.1000">
    <property type="entry name" value="HAD superfamily/HAD-like"/>
    <property type="match status" value="1"/>
</dbReference>
<evidence type="ECO:0000256" key="10">
    <source>
        <dbReference type="PIRSR" id="PIRSR605002-1"/>
    </source>
</evidence>
<accession>A0AA40KWE0</accession>
<evidence type="ECO:0000313" key="14">
    <source>
        <dbReference type="EMBL" id="KAK1135486.1"/>
    </source>
</evidence>
<evidence type="ECO:0000256" key="11">
    <source>
        <dbReference type="PIRSR" id="PIRSR605002-2"/>
    </source>
</evidence>
<dbReference type="EC" id="5.4.2.8" evidence="5 13"/>
<evidence type="ECO:0000256" key="5">
    <source>
        <dbReference type="ARBA" id="ARBA00012730"/>
    </source>
</evidence>
<evidence type="ECO:0000256" key="7">
    <source>
        <dbReference type="ARBA" id="ARBA00022723"/>
    </source>
</evidence>
<reference evidence="14" key="1">
    <citation type="submission" date="2021-10" db="EMBL/GenBank/DDBJ databases">
        <title>Melipona bicolor Genome sequencing and assembly.</title>
        <authorList>
            <person name="Araujo N.S."/>
            <person name="Arias M.C."/>
        </authorList>
    </citation>
    <scope>NUCLEOTIDE SEQUENCE</scope>
    <source>
        <strain evidence="14">USP_2M_L1-L4_2017</strain>
        <tissue evidence="14">Whole body</tissue>
    </source>
</reference>
<dbReference type="InterPro" id="IPR043169">
    <property type="entry name" value="PMM_cap"/>
</dbReference>
<evidence type="ECO:0000313" key="15">
    <source>
        <dbReference type="Proteomes" id="UP001177670"/>
    </source>
</evidence>
<dbReference type="EMBL" id="JAHYIQ010000001">
    <property type="protein sequence ID" value="KAK1135486.1"/>
    <property type="molecule type" value="Genomic_DNA"/>
</dbReference>
<evidence type="ECO:0000256" key="6">
    <source>
        <dbReference type="ARBA" id="ARBA00022490"/>
    </source>
</evidence>
<dbReference type="CDD" id="cd02585">
    <property type="entry name" value="HAD_PMM"/>
    <property type="match status" value="1"/>
</dbReference>
<sequence>MTKKMICLFDVDGTLTDARQPIKPSVEKFLLETVKKQFDLAVVGGSDLNKITEQLGGKSVFEKYKYVFAENGLIAFENGKQLSTETIQSVVGEEALQDFINFCLKYISELHLPFKRGTFIEFRSGMINVSPVGRNCTKDERVQFYEYDLEHQIRQKFIQALKKEFPDLALTYSIGGQISFDVFPNGWDKTYCLRHIRGYDEIHFFGDKTTEGGNDYEIYESDLTVGHRVTCPEDTINQLNILMALIKERREREQLQVPMQCA</sequence>
<dbReference type="Proteomes" id="UP001177670">
    <property type="component" value="Unassembled WGS sequence"/>
</dbReference>
<gene>
    <name evidence="14" type="ORF">K0M31_000077</name>
</gene>
<dbReference type="InterPro" id="IPR005002">
    <property type="entry name" value="PMM"/>
</dbReference>
<dbReference type="InterPro" id="IPR023214">
    <property type="entry name" value="HAD_sf"/>
</dbReference>
<evidence type="ECO:0000256" key="8">
    <source>
        <dbReference type="ARBA" id="ARBA00022842"/>
    </source>
</evidence>
<feature type="binding site" evidence="12">
    <location>
        <position position="10"/>
    </location>
    <ligand>
        <name>Mg(2+)</name>
        <dbReference type="ChEBI" id="CHEBI:18420"/>
        <label>1</label>
    </ligand>
</feature>
<comment type="pathway">
    <text evidence="2 13">Nucleotide-sugar biosynthesis; GDP-alpha-D-mannose biosynthesis; alpha-D-mannose 1-phosphate from D-fructose 6-phosphate: step 2/2.</text>
</comment>
<dbReference type="AlphaFoldDB" id="A0AA40KWE0"/>
<protein>
    <recommendedName>
        <fullName evidence="5 13">Phosphomannomutase</fullName>
        <ecNumber evidence="5 13">5.4.2.8</ecNumber>
    </recommendedName>
</protein>
<dbReference type="Gene3D" id="3.30.1240.20">
    <property type="match status" value="1"/>
</dbReference>
<dbReference type="GO" id="GO:0006487">
    <property type="term" value="P:protein N-linked glycosylation"/>
    <property type="evidence" value="ECO:0007669"/>
    <property type="project" value="TreeGrafter"/>
</dbReference>
<dbReference type="PANTHER" id="PTHR10466:SF0">
    <property type="entry name" value="PHOSPHOMANNOMUTASE"/>
    <property type="match status" value="1"/>
</dbReference>
<feature type="binding site" evidence="11">
    <location>
        <position position="19"/>
    </location>
    <ligand>
        <name>alpha-D-mannose 1-phosphate</name>
        <dbReference type="ChEBI" id="CHEBI:58409"/>
    </ligand>
</feature>
<dbReference type="GO" id="GO:0009298">
    <property type="term" value="P:GDP-mannose biosynthetic process"/>
    <property type="evidence" value="ECO:0007669"/>
    <property type="project" value="InterPro"/>
</dbReference>
<feature type="binding site" evidence="12">
    <location>
        <position position="219"/>
    </location>
    <ligand>
        <name>Mg(2+)</name>
        <dbReference type="ChEBI" id="CHEBI:18420"/>
        <label>1</label>
    </ligand>
</feature>
<evidence type="ECO:0000256" key="9">
    <source>
        <dbReference type="ARBA" id="ARBA00023235"/>
    </source>
</evidence>
<comment type="subunit">
    <text evidence="4 13">Homodimer.</text>
</comment>
<comment type="catalytic activity">
    <reaction evidence="13">
        <text>alpha-D-mannose 1-phosphate = D-mannose 6-phosphate</text>
        <dbReference type="Rhea" id="RHEA:11140"/>
        <dbReference type="ChEBI" id="CHEBI:58409"/>
        <dbReference type="ChEBI" id="CHEBI:58735"/>
        <dbReference type="EC" id="5.4.2.8"/>
    </reaction>
</comment>
<feature type="binding site" evidence="12">
    <location>
        <position position="207"/>
    </location>
    <ligand>
        <name>Mg(2+)</name>
        <dbReference type="ChEBI" id="CHEBI:18420"/>
        <label>1</label>
    </ligand>
</feature>
<feature type="binding site" evidence="11">
    <location>
        <position position="134"/>
    </location>
    <ligand>
        <name>alpha-D-mannose 1-phosphate</name>
        <dbReference type="ChEBI" id="CHEBI:58409"/>
    </ligand>
</feature>
<dbReference type="GO" id="GO:0005829">
    <property type="term" value="C:cytosol"/>
    <property type="evidence" value="ECO:0007669"/>
    <property type="project" value="TreeGrafter"/>
</dbReference>
<feature type="binding site" evidence="12">
    <location>
        <position position="224"/>
    </location>
    <ligand>
        <name>Mg(2+)</name>
        <dbReference type="ChEBI" id="CHEBI:18420"/>
        <label>1</label>
    </ligand>
</feature>
<dbReference type="GO" id="GO:0004615">
    <property type="term" value="F:phosphomannomutase activity"/>
    <property type="evidence" value="ECO:0007669"/>
    <property type="project" value="UniProtKB-EC"/>
</dbReference>
<proteinExistence type="inferred from homology"/>
<dbReference type="PANTHER" id="PTHR10466">
    <property type="entry name" value="PHOSPHOMANNOMUTASE"/>
    <property type="match status" value="1"/>
</dbReference>
<comment type="similarity">
    <text evidence="3 13">Belongs to the eukaryotic PMM family.</text>
</comment>
<comment type="cofactor">
    <cofactor evidence="12">
        <name>Mg(2+)</name>
        <dbReference type="ChEBI" id="CHEBI:18420"/>
    </cofactor>
</comment>
<feature type="binding site" evidence="11">
    <location>
        <position position="123"/>
    </location>
    <ligand>
        <name>alpha-D-mannose 1-phosphate</name>
        <dbReference type="ChEBI" id="CHEBI:58409"/>
    </ligand>
</feature>
<feature type="binding site" evidence="11">
    <location>
        <position position="141"/>
    </location>
    <ligand>
        <name>alpha-D-mannose 1-phosphate</name>
        <dbReference type="ChEBI" id="CHEBI:58409"/>
    </ligand>
</feature>
<dbReference type="SFLD" id="SFLDF00445">
    <property type="entry name" value="alpha-phosphomannomutase"/>
    <property type="match status" value="1"/>
</dbReference>
<keyword evidence="7 12" id="KW-0479">Metal-binding</keyword>
<keyword evidence="15" id="KW-1185">Reference proteome</keyword>
<dbReference type="GO" id="GO:0006013">
    <property type="term" value="P:mannose metabolic process"/>
    <property type="evidence" value="ECO:0007669"/>
    <property type="project" value="TreeGrafter"/>
</dbReference>
<dbReference type="Pfam" id="PF03332">
    <property type="entry name" value="PMM"/>
    <property type="match status" value="1"/>
</dbReference>
<comment type="function">
    <text evidence="13">Involved in the synthesis of the GDP-mannose and dolichol-phosphate-mannose required for a number of critical mannosyl transfer reactions.</text>
</comment>
<dbReference type="SFLD" id="SFLDG01140">
    <property type="entry name" value="C2.B:_Phosphomannomutase_and_P"/>
    <property type="match status" value="1"/>
</dbReference>
<evidence type="ECO:0000256" key="13">
    <source>
        <dbReference type="RuleBase" id="RU361118"/>
    </source>
</evidence>
<feature type="binding site" evidence="11">
    <location>
        <position position="181"/>
    </location>
    <ligand>
        <name>alpha-D-mannose 1-phosphate</name>
        <dbReference type="ChEBI" id="CHEBI:58409"/>
    </ligand>
</feature>
<dbReference type="FunFam" id="3.30.1240.20:FF:000001">
    <property type="entry name" value="Phosphomannomutase"/>
    <property type="match status" value="1"/>
</dbReference>
<dbReference type="GO" id="GO:0046872">
    <property type="term" value="F:metal ion binding"/>
    <property type="evidence" value="ECO:0007669"/>
    <property type="project" value="UniProtKB-KW"/>
</dbReference>
<evidence type="ECO:0000256" key="12">
    <source>
        <dbReference type="PIRSR" id="PIRSR605002-3"/>
    </source>
</evidence>
<evidence type="ECO:0000256" key="3">
    <source>
        <dbReference type="ARBA" id="ARBA00009736"/>
    </source>
</evidence>
<evidence type="ECO:0000256" key="4">
    <source>
        <dbReference type="ARBA" id="ARBA00011738"/>
    </source>
</evidence>
<comment type="caution">
    <text evidence="14">The sequence shown here is derived from an EMBL/GenBank/DDBJ whole genome shotgun (WGS) entry which is preliminary data.</text>
</comment>
<dbReference type="SFLD" id="SFLDG01143">
    <property type="entry name" value="C2.B.3:_Phosphomannomutase_Lik"/>
    <property type="match status" value="1"/>
</dbReference>
<keyword evidence="6 13" id="KW-0963">Cytoplasm</keyword>
<feature type="binding site" evidence="11">
    <location>
        <position position="179"/>
    </location>
    <ligand>
        <name>alpha-D-mannose 1-phosphate</name>
        <dbReference type="ChEBI" id="CHEBI:58409"/>
    </ligand>
</feature>
<keyword evidence="8 12" id="KW-0460">Magnesium</keyword>
<feature type="binding site" evidence="12">
    <location>
        <position position="12"/>
    </location>
    <ligand>
        <name>Mg(2+)</name>
        <dbReference type="ChEBI" id="CHEBI:18420"/>
        <label>1</label>
    </ligand>
</feature>
<evidence type="ECO:0000256" key="1">
    <source>
        <dbReference type="ARBA" id="ARBA00004496"/>
    </source>
</evidence>
<dbReference type="InterPro" id="IPR036412">
    <property type="entry name" value="HAD-like_sf"/>
</dbReference>
<organism evidence="14 15">
    <name type="scientific">Melipona bicolor</name>
    <dbReference type="NCBI Taxonomy" id="60889"/>
    <lineage>
        <taxon>Eukaryota</taxon>
        <taxon>Metazoa</taxon>
        <taxon>Ecdysozoa</taxon>
        <taxon>Arthropoda</taxon>
        <taxon>Hexapoda</taxon>
        <taxon>Insecta</taxon>
        <taxon>Pterygota</taxon>
        <taxon>Neoptera</taxon>
        <taxon>Endopterygota</taxon>
        <taxon>Hymenoptera</taxon>
        <taxon>Apocrita</taxon>
        <taxon>Aculeata</taxon>
        <taxon>Apoidea</taxon>
        <taxon>Anthophila</taxon>
        <taxon>Apidae</taxon>
        <taxon>Melipona</taxon>
    </lineage>
</organism>
<name>A0AA40KWE0_9HYME</name>
<comment type="subcellular location">
    <subcellularLocation>
        <location evidence="1 13">Cytoplasm</location>
    </subcellularLocation>
</comment>
<feature type="active site" description="Proton donor/acceptor" evidence="10">
    <location>
        <position position="12"/>
    </location>
</feature>